<dbReference type="InterPro" id="IPR015867">
    <property type="entry name" value="N-reg_PII/ATP_PRibTrfase_C"/>
</dbReference>
<organism evidence="2 3">
    <name type="scientific">Aciditerrimonas ferrireducens</name>
    <dbReference type="NCBI Taxonomy" id="667306"/>
    <lineage>
        <taxon>Bacteria</taxon>
        <taxon>Bacillati</taxon>
        <taxon>Actinomycetota</taxon>
        <taxon>Acidimicrobiia</taxon>
        <taxon>Acidimicrobiales</taxon>
        <taxon>Acidimicrobiaceae</taxon>
        <taxon>Aciditerrimonas</taxon>
    </lineage>
</organism>
<dbReference type="SUPFAM" id="SSF54913">
    <property type="entry name" value="GlnB-like"/>
    <property type="match status" value="1"/>
</dbReference>
<dbReference type="InterPro" id="IPR011322">
    <property type="entry name" value="N-reg_PII-like_a/b"/>
</dbReference>
<comment type="similarity">
    <text evidence="1">Belongs to the UPF0166 family.</text>
</comment>
<reference evidence="2 3" key="1">
    <citation type="submission" date="2024-09" db="EMBL/GenBank/DDBJ databases">
        <authorList>
            <person name="Sun Q."/>
            <person name="Mori K."/>
        </authorList>
    </citation>
    <scope>NUCLEOTIDE SEQUENCE [LARGE SCALE GENOMIC DNA]</scope>
    <source>
        <strain evidence="2 3">JCM 15389</strain>
    </source>
</reference>
<protein>
    <submittedName>
        <fullName evidence="2">DUF190 domain-containing protein</fullName>
    </submittedName>
</protein>
<accession>A0ABV6BZM8</accession>
<evidence type="ECO:0000313" key="3">
    <source>
        <dbReference type="Proteomes" id="UP001589788"/>
    </source>
</evidence>
<gene>
    <name evidence="2" type="ORF">ACFFRE_01780</name>
</gene>
<evidence type="ECO:0000256" key="1">
    <source>
        <dbReference type="ARBA" id="ARBA00010554"/>
    </source>
</evidence>
<dbReference type="PANTHER" id="PTHR35983">
    <property type="entry name" value="UPF0166 PROTEIN TM_0021"/>
    <property type="match status" value="1"/>
</dbReference>
<dbReference type="Proteomes" id="UP001589788">
    <property type="component" value="Unassembled WGS sequence"/>
</dbReference>
<evidence type="ECO:0000313" key="2">
    <source>
        <dbReference type="EMBL" id="MFC0080886.1"/>
    </source>
</evidence>
<comment type="caution">
    <text evidence="2">The sequence shown here is derived from an EMBL/GenBank/DDBJ whole genome shotgun (WGS) entry which is preliminary data.</text>
</comment>
<keyword evidence="3" id="KW-1185">Reference proteome</keyword>
<sequence>MEEPQEAERLVVYATEDDEVDGEALWSWVVRQAKETGVAGATVWRGVAGLGRGGRTRSDRFPDAEAGLPIVVEVIDRPAAIRSLLDRLWTVSPGVLVTVEPVTWLA</sequence>
<dbReference type="Gene3D" id="3.30.70.120">
    <property type="match status" value="1"/>
</dbReference>
<dbReference type="PANTHER" id="PTHR35983:SF1">
    <property type="entry name" value="UPF0166 PROTEIN TM_0021"/>
    <property type="match status" value="1"/>
</dbReference>
<proteinExistence type="inferred from homology"/>
<name>A0ABV6BZM8_9ACTN</name>
<dbReference type="RefSeq" id="WP_377787568.1">
    <property type="nucleotide sequence ID" value="NZ_JBHLYQ010000008.1"/>
</dbReference>
<dbReference type="Pfam" id="PF02641">
    <property type="entry name" value="DUF190"/>
    <property type="match status" value="1"/>
</dbReference>
<dbReference type="InterPro" id="IPR003793">
    <property type="entry name" value="UPF0166"/>
</dbReference>
<dbReference type="EMBL" id="JBHLYQ010000008">
    <property type="protein sequence ID" value="MFC0080886.1"/>
    <property type="molecule type" value="Genomic_DNA"/>
</dbReference>